<reference evidence="4" key="2">
    <citation type="submission" date="2025-08" db="UniProtKB">
        <authorList>
            <consortium name="Ensembl"/>
        </authorList>
    </citation>
    <scope>IDENTIFICATION</scope>
</reference>
<reference evidence="4 5" key="1">
    <citation type="submission" date="2019-04" db="EMBL/GenBank/DDBJ databases">
        <authorList>
            <consortium name="Wellcome Sanger Institute Data Sharing"/>
        </authorList>
    </citation>
    <scope>NUCLEOTIDE SEQUENCE [LARGE SCALE GENOMIC DNA]</scope>
</reference>
<evidence type="ECO:0000256" key="1">
    <source>
        <dbReference type="ARBA" id="ARBA00005431"/>
    </source>
</evidence>
<dbReference type="GO" id="GO:0007399">
    <property type="term" value="P:nervous system development"/>
    <property type="evidence" value="ECO:0007669"/>
    <property type="project" value="UniProtKB-ARBA"/>
</dbReference>
<evidence type="ECO:0000256" key="2">
    <source>
        <dbReference type="SAM" id="SignalP"/>
    </source>
</evidence>
<evidence type="ECO:0000313" key="5">
    <source>
        <dbReference type="Proteomes" id="UP000694397"/>
    </source>
</evidence>
<dbReference type="Pfam" id="PF06312">
    <property type="entry name" value="Neurexophilin"/>
    <property type="match status" value="1"/>
</dbReference>
<evidence type="ECO:0000313" key="4">
    <source>
        <dbReference type="Ensembl" id="ENSSFOP00015027022.2"/>
    </source>
</evidence>
<dbReference type="SUPFAM" id="SSF81296">
    <property type="entry name" value="E set domains"/>
    <property type="match status" value="1"/>
</dbReference>
<feature type="domain" description="NXPE C-terminal" evidence="3">
    <location>
        <begin position="287"/>
        <end position="504"/>
    </location>
</feature>
<dbReference type="InterPro" id="IPR057106">
    <property type="entry name" value="NXPE4_C"/>
</dbReference>
<dbReference type="AlphaFoldDB" id="A0A8C9S2D1"/>
<organism evidence="4 5">
    <name type="scientific">Scleropages formosus</name>
    <name type="common">Asian bonytongue</name>
    <name type="synonym">Osteoglossum formosum</name>
    <dbReference type="NCBI Taxonomy" id="113540"/>
    <lineage>
        <taxon>Eukaryota</taxon>
        <taxon>Metazoa</taxon>
        <taxon>Chordata</taxon>
        <taxon>Craniata</taxon>
        <taxon>Vertebrata</taxon>
        <taxon>Euteleostomi</taxon>
        <taxon>Actinopterygii</taxon>
        <taxon>Neopterygii</taxon>
        <taxon>Teleostei</taxon>
        <taxon>Osteoglossocephala</taxon>
        <taxon>Osteoglossomorpha</taxon>
        <taxon>Osteoglossiformes</taxon>
        <taxon>Osteoglossidae</taxon>
        <taxon>Scleropages</taxon>
    </lineage>
</organism>
<dbReference type="OrthoDB" id="5950832at2759"/>
<comment type="similarity">
    <text evidence="1">Belongs to the NXPE family.</text>
</comment>
<dbReference type="InterPro" id="IPR026845">
    <property type="entry name" value="NXPH/NXPE"/>
</dbReference>
<evidence type="ECO:0000259" key="3">
    <source>
        <dbReference type="Pfam" id="PF24536"/>
    </source>
</evidence>
<dbReference type="InterPro" id="IPR014756">
    <property type="entry name" value="Ig_E-set"/>
</dbReference>
<keyword evidence="2" id="KW-0732">Signal</keyword>
<feature type="chain" id="PRO_5034086228" evidence="2">
    <location>
        <begin position="17"/>
        <end position="507"/>
    </location>
</feature>
<dbReference type="PANTHER" id="PTHR16165">
    <property type="entry name" value="NXPE FAMILY MEMBER"/>
    <property type="match status" value="1"/>
</dbReference>
<dbReference type="Pfam" id="PF24536">
    <property type="entry name" value="NXPE4_C"/>
    <property type="match status" value="1"/>
</dbReference>
<reference evidence="4" key="3">
    <citation type="submission" date="2025-09" db="UniProtKB">
        <authorList>
            <consortium name="Ensembl"/>
        </authorList>
    </citation>
    <scope>IDENTIFICATION</scope>
</reference>
<dbReference type="GeneTree" id="ENSGT00950000182866"/>
<accession>A0A8C9S2D1</accession>
<dbReference type="Proteomes" id="UP000694397">
    <property type="component" value="Chromosome 6"/>
</dbReference>
<protein>
    <submittedName>
        <fullName evidence="4">Neurexophilin and PC-esterase domain family member 4</fullName>
    </submittedName>
</protein>
<sequence>TIFRGIFMHILAAVCSFRKLFTISATRSVNSGSFFEEMTVDDVMFFLRWEFPMVSHWASVKDTSSASKSAASLEHPKPRYCVGENLDLLVEMRDHKGQLKRHGGDFILAWIHSPKLQASAAGLVTDLHNGSYRVRFTLFWPGEVKVSMLLMHPSEAVQALWRSRHPKYKKIKHTGTFVNGTKVEKSECEFHLDTNHPLCEYKDERDGEYYSCYKPPSLSCDTIDIMTSANTPGSLLTTDEQLLLTSLCNLPEFTLVSSSCSNLKPTGKCIPGMKPLIPSGHFFKNVWYSSYCETGSFFSAESINSCLKGKRFYFMGDSTVHQWMQYLRKFQKGNYGSLQMIIHTEQDANYTALWKHHNFPWITKNKVRVKMAQYISRDLDSLEVEREEAVVVISVGQHFRAYSLEVFVRRLLNLRKAILRLQARSPGTWIFIKLENTRELSSEQERFSDWHGHIQNLAQRKVFGDLKVGFVDAWDMTVAANTFAIHPKEHIVANEVAVFLSYLCRAP</sequence>
<proteinExistence type="inferred from homology"/>
<dbReference type="Ensembl" id="ENSSFOT00015027331.2">
    <property type="protein sequence ID" value="ENSSFOP00015027022.2"/>
    <property type="gene ID" value="ENSSFOG00015017365.2"/>
</dbReference>
<dbReference type="InterPro" id="IPR013783">
    <property type="entry name" value="Ig-like_fold"/>
</dbReference>
<dbReference type="PANTHER" id="PTHR16165:SF3">
    <property type="entry name" value="NXPE FAMILY MEMBER 1"/>
    <property type="match status" value="1"/>
</dbReference>
<feature type="signal peptide" evidence="2">
    <location>
        <begin position="1"/>
        <end position="16"/>
    </location>
</feature>
<name>A0A8C9S2D1_SCLFO</name>
<dbReference type="Gene3D" id="2.60.40.10">
    <property type="entry name" value="Immunoglobulins"/>
    <property type="match status" value="1"/>
</dbReference>
<keyword evidence="5" id="KW-1185">Reference proteome</keyword>